<gene>
    <name evidence="1" type="ORF">PV383_36265</name>
</gene>
<dbReference type="Proteomes" id="UP001282474">
    <property type="component" value="Unassembled WGS sequence"/>
</dbReference>
<keyword evidence="2" id="KW-1185">Reference proteome</keyword>
<comment type="caution">
    <text evidence="1">The sequence shown here is derived from an EMBL/GenBank/DDBJ whole genome shotgun (WGS) entry which is preliminary data.</text>
</comment>
<organism evidence="1 2">
    <name type="scientific">Streptomyces caniscabiei</name>
    <dbReference type="NCBI Taxonomy" id="2746961"/>
    <lineage>
        <taxon>Bacteria</taxon>
        <taxon>Bacillati</taxon>
        <taxon>Actinomycetota</taxon>
        <taxon>Actinomycetes</taxon>
        <taxon>Kitasatosporales</taxon>
        <taxon>Streptomycetaceae</taxon>
        <taxon>Streptomyces</taxon>
    </lineage>
</organism>
<proteinExistence type="predicted"/>
<evidence type="ECO:0008006" key="3">
    <source>
        <dbReference type="Google" id="ProtNLM"/>
    </source>
</evidence>
<dbReference type="EMBL" id="JARAWJ010000039">
    <property type="protein sequence ID" value="MDX3042600.1"/>
    <property type="molecule type" value="Genomic_DNA"/>
</dbReference>
<protein>
    <recommendedName>
        <fullName evidence="3">HNH endonuclease</fullName>
    </recommendedName>
</protein>
<evidence type="ECO:0000313" key="1">
    <source>
        <dbReference type="EMBL" id="MDX3042600.1"/>
    </source>
</evidence>
<accession>A0ABU4MZ27</accession>
<name>A0ABU4MZ27_9ACTN</name>
<sequence>MAVMTHAHTQPTTANYRALTLDQQDKFDRLMELADDTADHGEYTALMLAAAYVAGLDIPYGAEIRKCGCSCYCGHIFNAADPDAHVIEETGGYNLGRVQCPTCTDRHRETA</sequence>
<reference evidence="1 2" key="1">
    <citation type="journal article" date="2023" name="Microb. Genom.">
        <title>Mesoterricola silvestris gen. nov., sp. nov., Mesoterricola sediminis sp. nov., Geothrix oryzae sp. nov., Geothrix edaphica sp. nov., Geothrix rubra sp. nov., and Geothrix limicola sp. nov., six novel members of Acidobacteriota isolated from soils.</title>
        <authorList>
            <person name="Weisberg A.J."/>
            <person name="Pearce E."/>
            <person name="Kramer C.G."/>
            <person name="Chang J.H."/>
            <person name="Clarke C.R."/>
        </authorList>
    </citation>
    <scope>NUCLEOTIDE SEQUENCE [LARGE SCALE GENOMIC DNA]</scope>
    <source>
        <strain evidence="1 2">NE20-4-1</strain>
    </source>
</reference>
<evidence type="ECO:0000313" key="2">
    <source>
        <dbReference type="Proteomes" id="UP001282474"/>
    </source>
</evidence>
<dbReference type="RefSeq" id="WP_193382902.1">
    <property type="nucleotide sequence ID" value="NZ_JABXWI010000031.1"/>
</dbReference>